<evidence type="ECO:0000313" key="3">
    <source>
        <dbReference type="WBParaSite" id="Hba_05894"/>
    </source>
</evidence>
<dbReference type="WBParaSite" id="Hba_05894">
    <property type="protein sequence ID" value="Hba_05894"/>
    <property type="gene ID" value="Hba_05894"/>
</dbReference>
<organism evidence="2 3">
    <name type="scientific">Heterorhabditis bacteriophora</name>
    <name type="common">Entomopathogenic nematode worm</name>
    <dbReference type="NCBI Taxonomy" id="37862"/>
    <lineage>
        <taxon>Eukaryota</taxon>
        <taxon>Metazoa</taxon>
        <taxon>Ecdysozoa</taxon>
        <taxon>Nematoda</taxon>
        <taxon>Chromadorea</taxon>
        <taxon>Rhabditida</taxon>
        <taxon>Rhabditina</taxon>
        <taxon>Rhabditomorpha</taxon>
        <taxon>Strongyloidea</taxon>
        <taxon>Heterorhabditidae</taxon>
        <taxon>Heterorhabditis</taxon>
    </lineage>
</organism>
<accession>A0A1I7WL79</accession>
<keyword evidence="1" id="KW-0472">Membrane</keyword>
<feature type="transmembrane region" description="Helical" evidence="1">
    <location>
        <begin position="26"/>
        <end position="47"/>
    </location>
</feature>
<name>A0A1I7WL79_HETBA</name>
<evidence type="ECO:0000313" key="2">
    <source>
        <dbReference type="Proteomes" id="UP000095283"/>
    </source>
</evidence>
<keyword evidence="1" id="KW-0812">Transmembrane</keyword>
<evidence type="ECO:0000256" key="1">
    <source>
        <dbReference type="SAM" id="Phobius"/>
    </source>
</evidence>
<proteinExistence type="predicted"/>
<keyword evidence="2" id="KW-1185">Reference proteome</keyword>
<dbReference type="Proteomes" id="UP000095283">
    <property type="component" value="Unplaced"/>
</dbReference>
<sequence>MIINRQERKIVSLKEILKQRSQFGRIAVWTVCCVRWGQFGCIAFATIPLEPVLLFMNKTQPNEML</sequence>
<keyword evidence="1" id="KW-1133">Transmembrane helix</keyword>
<protein>
    <submittedName>
        <fullName evidence="3">Uncharacterized protein</fullName>
    </submittedName>
</protein>
<reference evidence="3" key="1">
    <citation type="submission" date="2016-11" db="UniProtKB">
        <authorList>
            <consortium name="WormBaseParasite"/>
        </authorList>
    </citation>
    <scope>IDENTIFICATION</scope>
</reference>
<dbReference type="AlphaFoldDB" id="A0A1I7WL79"/>